<protein>
    <submittedName>
        <fullName evidence="1">Uncharacterized protein</fullName>
    </submittedName>
</protein>
<name>S4PCD7_9NEOP</name>
<feature type="non-terminal residue" evidence="1">
    <location>
        <position position="67"/>
    </location>
</feature>
<evidence type="ECO:0000313" key="1">
    <source>
        <dbReference type="EMBL" id="JAA90136.1"/>
    </source>
</evidence>
<dbReference type="AlphaFoldDB" id="S4PCD7"/>
<reference evidence="1" key="1">
    <citation type="journal article" date="2013" name="BMC Genomics">
        <title>Unscrambling butterfly oogenesis.</title>
        <authorList>
            <person name="Carter J.M."/>
            <person name="Baker S.C."/>
            <person name="Pink R."/>
            <person name="Carter D.R."/>
            <person name="Collins A."/>
            <person name="Tomlin J."/>
            <person name="Gibbs M."/>
            <person name="Breuker C.J."/>
        </authorList>
    </citation>
    <scope>NUCLEOTIDE SEQUENCE</scope>
    <source>
        <tissue evidence="1">Ovary</tissue>
    </source>
</reference>
<feature type="non-terminal residue" evidence="1">
    <location>
        <position position="1"/>
    </location>
</feature>
<organism evidence="1">
    <name type="scientific">Pararge aegeria</name>
    <name type="common">speckled wood butterfly</name>
    <dbReference type="NCBI Taxonomy" id="116150"/>
    <lineage>
        <taxon>Eukaryota</taxon>
        <taxon>Metazoa</taxon>
        <taxon>Ecdysozoa</taxon>
        <taxon>Arthropoda</taxon>
        <taxon>Hexapoda</taxon>
        <taxon>Insecta</taxon>
        <taxon>Pterygota</taxon>
        <taxon>Neoptera</taxon>
        <taxon>Endopterygota</taxon>
        <taxon>Lepidoptera</taxon>
        <taxon>Glossata</taxon>
        <taxon>Ditrysia</taxon>
        <taxon>Papilionoidea</taxon>
        <taxon>Nymphalidae</taxon>
        <taxon>Satyrinae</taxon>
        <taxon>Satyrini</taxon>
        <taxon>Parargina</taxon>
        <taxon>Pararge</taxon>
    </lineage>
</organism>
<sequence length="67" mass="7499">SILTTYHAPKDDFLKTLLSCRVSSYDRVNVNQSCNMSIISNIKANETIAECSSGFTRQQITRLLSTN</sequence>
<dbReference type="EMBL" id="GAIX01002424">
    <property type="protein sequence ID" value="JAA90136.1"/>
    <property type="molecule type" value="Transcribed_RNA"/>
</dbReference>
<proteinExistence type="predicted"/>
<accession>S4PCD7</accession>
<reference evidence="1" key="2">
    <citation type="submission" date="2013-05" db="EMBL/GenBank/DDBJ databases">
        <authorList>
            <person name="Carter J.-M."/>
            <person name="Baker S.C."/>
            <person name="Pink R."/>
            <person name="Carter D.R.F."/>
            <person name="Collins A."/>
            <person name="Tomlin J."/>
            <person name="Gibbs M."/>
            <person name="Breuker C.J."/>
        </authorList>
    </citation>
    <scope>NUCLEOTIDE SEQUENCE</scope>
    <source>
        <tissue evidence="1">Ovary</tissue>
    </source>
</reference>